<proteinExistence type="predicted"/>
<evidence type="ECO:0000313" key="1">
    <source>
        <dbReference type="EMBL" id="QIE86773.1"/>
    </source>
</evidence>
<sequence length="53" mass="6324">MDERDEQVNFDLERMEKAIQGPYYRIPSGLTREQLREWMLDPNKKPIGEDGEV</sequence>
<dbReference type="EMBL" id="CP049140">
    <property type="protein sequence ID" value="QIE86773.1"/>
    <property type="molecule type" value="Genomic_DNA"/>
</dbReference>
<dbReference type="KEGG" id="pnt:G5B91_11005"/>
<name>A0A6G6IV04_PSENT</name>
<protein>
    <submittedName>
        <fullName evidence="1">Uncharacterized protein</fullName>
    </submittedName>
</protein>
<gene>
    <name evidence="1" type="ORF">G5B91_11005</name>
</gene>
<reference evidence="1 2" key="1">
    <citation type="submission" date="2020-02" db="EMBL/GenBank/DDBJ databases">
        <title>Integrative conjugative elements (ICEs) and plasmids drive adaptation of Pseudomonas nitroreducens strain HBP1 to wastewater environment.</title>
        <authorList>
            <person name="Sentchilo V."/>
            <person name="Carraro N."/>
            <person name="Bertelli C."/>
            <person name="van der Meer J.R."/>
        </authorList>
    </citation>
    <scope>NUCLEOTIDE SEQUENCE [LARGE SCALE GENOMIC DNA]</scope>
    <source>
        <strain evidence="1 2">HBP1</strain>
    </source>
</reference>
<dbReference type="AlphaFoldDB" id="A0A6G6IV04"/>
<accession>A0A6G6IV04</accession>
<dbReference type="Proteomes" id="UP000501063">
    <property type="component" value="Chromosome"/>
</dbReference>
<evidence type="ECO:0000313" key="2">
    <source>
        <dbReference type="Proteomes" id="UP000501063"/>
    </source>
</evidence>
<organism evidence="1 2">
    <name type="scientific">Pseudomonas nitroreducens</name>
    <dbReference type="NCBI Taxonomy" id="46680"/>
    <lineage>
        <taxon>Bacteria</taxon>
        <taxon>Pseudomonadati</taxon>
        <taxon>Pseudomonadota</taxon>
        <taxon>Gammaproteobacteria</taxon>
        <taxon>Pseudomonadales</taxon>
        <taxon>Pseudomonadaceae</taxon>
        <taxon>Pseudomonas</taxon>
    </lineage>
</organism>
<dbReference type="RefSeq" id="WP_160297873.1">
    <property type="nucleotide sequence ID" value="NZ_CP049140.1"/>
</dbReference>